<reference evidence="3 4" key="2">
    <citation type="submission" date="2020-02" db="EMBL/GenBank/DDBJ databases">
        <title>Genome sequences of Thiorhodococcus mannitoliphagus and Thiorhodococcus minor, purple sulfur photosynthetic bacteria in the gammaproteobacterial family, Chromatiaceae.</title>
        <authorList>
            <person name="Aviles F.A."/>
            <person name="Meyer T.E."/>
            <person name="Kyndt J.A."/>
        </authorList>
    </citation>
    <scope>NUCLEOTIDE SEQUENCE [LARGE SCALE GENOMIC DNA]</scope>
    <source>
        <strain evidence="3 4">DSM 18266</strain>
    </source>
</reference>
<protein>
    <submittedName>
        <fullName evidence="3">Hydrolase 1, exosortase A system-associated</fullName>
    </submittedName>
</protein>
<dbReference type="PANTHER" id="PTHR43265">
    <property type="entry name" value="ESTERASE ESTD"/>
    <property type="match status" value="1"/>
</dbReference>
<accession>A0A6P1DYI5</accession>
<feature type="compositionally biased region" description="Polar residues" evidence="1">
    <location>
        <begin position="205"/>
        <end position="216"/>
    </location>
</feature>
<proteinExistence type="predicted"/>
<dbReference type="SUPFAM" id="SSF53474">
    <property type="entry name" value="alpha/beta-Hydrolases"/>
    <property type="match status" value="1"/>
</dbReference>
<dbReference type="RefSeq" id="WP_164655638.1">
    <property type="nucleotide sequence ID" value="NZ_JAAIJR010000106.1"/>
</dbReference>
<dbReference type="Gene3D" id="3.40.50.1820">
    <property type="entry name" value="alpha/beta hydrolase"/>
    <property type="match status" value="1"/>
</dbReference>
<comment type="caution">
    <text evidence="3">The sequence shown here is derived from an EMBL/GenBank/DDBJ whole genome shotgun (WGS) entry which is preliminary data.</text>
</comment>
<evidence type="ECO:0000256" key="1">
    <source>
        <dbReference type="SAM" id="MobiDB-lite"/>
    </source>
</evidence>
<dbReference type="GO" id="GO:0052689">
    <property type="term" value="F:carboxylic ester hydrolase activity"/>
    <property type="evidence" value="ECO:0007669"/>
    <property type="project" value="TreeGrafter"/>
</dbReference>
<dbReference type="InterPro" id="IPR029058">
    <property type="entry name" value="AB_hydrolase_fold"/>
</dbReference>
<keyword evidence="3" id="KW-0378">Hydrolase</keyword>
<dbReference type="NCBIfam" id="TIGR03100">
    <property type="entry name" value="hydr1_PEP"/>
    <property type="match status" value="1"/>
</dbReference>
<feature type="domain" description="AB hydrolase-1" evidence="2">
    <location>
        <begin position="46"/>
        <end position="284"/>
    </location>
</feature>
<dbReference type="InterPro" id="IPR017531">
    <property type="entry name" value="Hydrolase-1_PEP"/>
</dbReference>
<reference evidence="4" key="1">
    <citation type="journal article" date="2020" name="Microbiol. Resour. Announc.">
        <title>Draft Genome Sequences of Thiorhodococcus mannitoliphagus and Thiorhodococcus minor, Purple Sulfur Photosynthetic Bacteria in the Gammaproteobacterial Family Chromatiaceae.</title>
        <authorList>
            <person name="Aviles F.A."/>
            <person name="Meyer T.E."/>
            <person name="Kyndt J.A."/>
        </authorList>
    </citation>
    <scope>NUCLEOTIDE SEQUENCE [LARGE SCALE GENOMIC DNA]</scope>
    <source>
        <strain evidence="4">DSM 18266</strain>
    </source>
</reference>
<feature type="region of interest" description="Disordered" evidence="1">
    <location>
        <begin position="192"/>
        <end position="222"/>
    </location>
</feature>
<dbReference type="Pfam" id="PF12697">
    <property type="entry name" value="Abhydrolase_6"/>
    <property type="match status" value="1"/>
</dbReference>
<sequence>MTELPLLFQTGGDTLLGILHETGEPKPTKGVLIVVGGPQYRVGSHRQFVLLARFLAARGIPVLRFDYRGMGDASGTQRDFEQIDADVAAALAAFHAAVPSLRGMVLWGLCDAASAALLTAWRQPTVKGLILLNPWVRTEQGLARAYLKHYYLRRLIDRDFWKNVFGGRVNPLASLRSLTRAAAAAISGSKADLAPPTERKESCLAEQSSLTRPTTRPQHDLSPLPIRMAEGWKRFDGPILVILSGDDLTAAEFRDTALKAPTWRGLLAEPRVTLKELPDANHTFSTGVWRDQIAEWTAEWVDRLP</sequence>
<evidence type="ECO:0000313" key="3">
    <source>
        <dbReference type="EMBL" id="NEX22540.1"/>
    </source>
</evidence>
<dbReference type="InterPro" id="IPR053145">
    <property type="entry name" value="AB_hydrolase_Est10"/>
</dbReference>
<name>A0A6P1DYI5_9GAMM</name>
<dbReference type="AlphaFoldDB" id="A0A6P1DYI5"/>
<gene>
    <name evidence="3" type="ORF">G3480_19880</name>
</gene>
<dbReference type="Proteomes" id="UP000471640">
    <property type="component" value="Unassembled WGS sequence"/>
</dbReference>
<evidence type="ECO:0000259" key="2">
    <source>
        <dbReference type="Pfam" id="PF12697"/>
    </source>
</evidence>
<evidence type="ECO:0000313" key="4">
    <source>
        <dbReference type="Proteomes" id="UP000471640"/>
    </source>
</evidence>
<keyword evidence="4" id="KW-1185">Reference proteome</keyword>
<dbReference type="PANTHER" id="PTHR43265:SF1">
    <property type="entry name" value="ESTERASE ESTD"/>
    <property type="match status" value="1"/>
</dbReference>
<organism evidence="3 4">
    <name type="scientific">Thiorhodococcus mannitoliphagus</name>
    <dbReference type="NCBI Taxonomy" id="329406"/>
    <lineage>
        <taxon>Bacteria</taxon>
        <taxon>Pseudomonadati</taxon>
        <taxon>Pseudomonadota</taxon>
        <taxon>Gammaproteobacteria</taxon>
        <taxon>Chromatiales</taxon>
        <taxon>Chromatiaceae</taxon>
        <taxon>Thiorhodococcus</taxon>
    </lineage>
</organism>
<dbReference type="EMBL" id="JAAIJR010000106">
    <property type="protein sequence ID" value="NEX22540.1"/>
    <property type="molecule type" value="Genomic_DNA"/>
</dbReference>
<dbReference type="InterPro" id="IPR000073">
    <property type="entry name" value="AB_hydrolase_1"/>
</dbReference>